<feature type="non-terminal residue" evidence="2">
    <location>
        <position position="1"/>
    </location>
</feature>
<evidence type="ECO:0000313" key="2">
    <source>
        <dbReference type="EMBL" id="JAG61210.1"/>
    </source>
</evidence>
<feature type="compositionally biased region" description="Pro residues" evidence="1">
    <location>
        <begin position="111"/>
        <end position="122"/>
    </location>
</feature>
<accession>A0A0K8T7R5</accession>
<reference evidence="2" key="1">
    <citation type="submission" date="2014-09" db="EMBL/GenBank/DDBJ databases">
        <authorList>
            <person name="Magalhaes I.L.F."/>
            <person name="Oliveira U."/>
            <person name="Santos F.R."/>
            <person name="Vidigal T.H.D.A."/>
            <person name="Brescovit A.D."/>
            <person name="Santos A.J."/>
        </authorList>
    </citation>
    <scope>NUCLEOTIDE SEQUENCE</scope>
</reference>
<sequence>EHTPVPGPSGISAYRPEPAVMKTGKAPHLPGLNPPQRRVARIPPAPALSVRALAPASSLAVVGSRKRSAETNMSDQSVKKSKTEGGRNEETCGRAATRQRARGRPRGQAAPRPPADPAPGPPRICEVCELQTLLLRR</sequence>
<organism evidence="2">
    <name type="scientific">Lygus hesperus</name>
    <name type="common">Western plant bug</name>
    <dbReference type="NCBI Taxonomy" id="30085"/>
    <lineage>
        <taxon>Eukaryota</taxon>
        <taxon>Metazoa</taxon>
        <taxon>Ecdysozoa</taxon>
        <taxon>Arthropoda</taxon>
        <taxon>Hexapoda</taxon>
        <taxon>Insecta</taxon>
        <taxon>Pterygota</taxon>
        <taxon>Neoptera</taxon>
        <taxon>Paraneoptera</taxon>
        <taxon>Hemiptera</taxon>
        <taxon>Heteroptera</taxon>
        <taxon>Panheteroptera</taxon>
        <taxon>Cimicomorpha</taxon>
        <taxon>Miridae</taxon>
        <taxon>Mirini</taxon>
        <taxon>Lygus</taxon>
    </lineage>
</organism>
<feature type="region of interest" description="Disordered" evidence="1">
    <location>
        <begin position="1"/>
        <end position="43"/>
    </location>
</feature>
<dbReference type="EMBL" id="GBRD01004611">
    <property type="protein sequence ID" value="JAG61210.1"/>
    <property type="molecule type" value="Transcribed_RNA"/>
</dbReference>
<name>A0A0K8T7R5_LYGHE</name>
<feature type="region of interest" description="Disordered" evidence="1">
    <location>
        <begin position="56"/>
        <end position="124"/>
    </location>
</feature>
<protein>
    <submittedName>
        <fullName evidence="2">Uncharacterized protein</fullName>
    </submittedName>
</protein>
<evidence type="ECO:0000256" key="1">
    <source>
        <dbReference type="SAM" id="MobiDB-lite"/>
    </source>
</evidence>
<feature type="non-terminal residue" evidence="2">
    <location>
        <position position="137"/>
    </location>
</feature>
<feature type="compositionally biased region" description="Basic and acidic residues" evidence="1">
    <location>
        <begin position="77"/>
        <end position="92"/>
    </location>
</feature>
<proteinExistence type="predicted"/>
<dbReference type="AlphaFoldDB" id="A0A0K8T7R5"/>